<organism evidence="1 2">
    <name type="scientific">Bacteroides gallinaceum</name>
    <dbReference type="NCBI Taxonomy" id="1462571"/>
    <lineage>
        <taxon>Bacteria</taxon>
        <taxon>Pseudomonadati</taxon>
        <taxon>Bacteroidota</taxon>
        <taxon>Bacteroidia</taxon>
        <taxon>Bacteroidales</taxon>
        <taxon>Bacteroidaceae</taxon>
        <taxon>Bacteroides</taxon>
    </lineage>
</organism>
<evidence type="ECO:0000313" key="1">
    <source>
        <dbReference type="EMBL" id="MDM8325737.1"/>
    </source>
</evidence>
<reference evidence="2" key="2">
    <citation type="submission" date="2023-07" db="EMBL/GenBank/DDBJ databases">
        <title>Identification and characterization of horizontal gene transfer across gut microbiota members of farm animals based on homology search.</title>
        <authorList>
            <person name="Schwarzerova J."/>
            <person name="Nykrynova M."/>
            <person name="Jureckova K."/>
            <person name="Cejkova D."/>
            <person name="Rychlik I."/>
        </authorList>
    </citation>
    <scope>NUCLEOTIDE SEQUENCE [LARGE SCALE GENOMIC DNA]</scope>
    <source>
        <strain evidence="2">109_WCHN</strain>
    </source>
</reference>
<gene>
    <name evidence="1" type="ORF">QUW60_10965</name>
</gene>
<sequence>MSVILPDGSVYPLQNTDKATGDGYLSRKPTKIYRKMYELQGGGPSGNDSSVPELFRYGDLLDVTSLHRVGFRDVEINVKGNGWKGGLYLAAFLPGGWNPVAESCTSSFRDVSTGTRLDMPKESEAEGLGDGVVYLPVRWNSGRAEAAGNPVIVSDSAVREIIPDTAIRETVRLLRKYPLNARIVNFAKLMVMGRFEGANRADFSDAETIYRILDTSECRMQRVVPDTDRAFRYIRYIRPKGTFSIAEFSLYGSDGSPVPFRPMVCEALSEDSLANNVFDSDPLTYYQTGGGIELWVGADMGRPTVVGSIGFAPRNDDNAVNSHDSYELFWWNGGWKSLGVRTASSDTLVYEHVPEHALLWLRDLTRGREERPFTYENGRQVWW</sequence>
<dbReference type="Proteomes" id="UP001169458">
    <property type="component" value="Unassembled WGS sequence"/>
</dbReference>
<reference evidence="1 2" key="1">
    <citation type="submission" date="2023-06" db="EMBL/GenBank/DDBJ databases">
        <authorList>
            <person name="Zeman M."/>
            <person name="Kubasova T."/>
            <person name="Jahodarova E."/>
            <person name="Nykrynova M."/>
            <person name="Rychlik I."/>
        </authorList>
    </citation>
    <scope>NUCLEOTIDE SEQUENCE [LARGE SCALE GENOMIC DNA]</scope>
    <source>
        <strain evidence="1 2">109_WCHN</strain>
    </source>
</reference>
<accession>A0ABT7VHF5</accession>
<dbReference type="Gene3D" id="2.60.120.260">
    <property type="entry name" value="Galactose-binding domain-like"/>
    <property type="match status" value="2"/>
</dbReference>
<comment type="caution">
    <text evidence="1">The sequence shown here is derived from an EMBL/GenBank/DDBJ whole genome shotgun (WGS) entry which is preliminary data.</text>
</comment>
<keyword evidence="2" id="KW-1185">Reference proteome</keyword>
<dbReference type="EMBL" id="JAUDEN010000019">
    <property type="protein sequence ID" value="MDM8325737.1"/>
    <property type="molecule type" value="Genomic_DNA"/>
</dbReference>
<name>A0ABT7VHF5_9BACE</name>
<evidence type="ECO:0000313" key="2">
    <source>
        <dbReference type="Proteomes" id="UP001169458"/>
    </source>
</evidence>
<dbReference type="InterPro" id="IPR008979">
    <property type="entry name" value="Galactose-bd-like_sf"/>
</dbReference>
<protein>
    <submittedName>
        <fullName evidence="1">Uncharacterized protein</fullName>
    </submittedName>
</protein>
<dbReference type="RefSeq" id="WP_289560460.1">
    <property type="nucleotide sequence ID" value="NZ_JAUDEN010000019.1"/>
</dbReference>
<proteinExistence type="predicted"/>
<dbReference type="SUPFAM" id="SSF49785">
    <property type="entry name" value="Galactose-binding domain-like"/>
    <property type="match status" value="1"/>
</dbReference>